<reference evidence="2 3" key="1">
    <citation type="submission" date="2018-03" db="EMBL/GenBank/DDBJ databases">
        <title>Genomic Encyclopedia of Archaeal and Bacterial Type Strains, Phase II (KMG-II): from individual species to whole genera.</title>
        <authorList>
            <person name="Goeker M."/>
        </authorList>
    </citation>
    <scope>NUCLEOTIDE SEQUENCE [LARGE SCALE GENOMIC DNA]</scope>
    <source>
        <strain evidence="2 3">DSM 18107</strain>
    </source>
</reference>
<dbReference type="EMBL" id="PYGK01000006">
    <property type="protein sequence ID" value="PSL29754.1"/>
    <property type="molecule type" value="Genomic_DNA"/>
</dbReference>
<sequence length="292" mass="31109">MFKKIIMACLLTGMILTSCNKNTADTKSSPQRLTKAELYADLKAFNAAHAVRPECSGFWSCLGKVAAVAGADITGAAAGIVGVSEAAAALGIATGGTGAIVTMAAGGAIAGGGASYAAAKAVYTAVAPNEEKYGDLNLDIPLEFHPLSDVGIKHNNAMYNIFFGGQDLNNSYYTGTLGVDREYLPIVNSEIYQRKVQMASELGRDYVASGFDYAFLTSRAYETGLITDDMRQILYSFLEAYGTGADMENVINHYISIVDRSELTDIERKALIGGFIVASQSPYVFYNNVTEK</sequence>
<accession>A0A2P8G703</accession>
<evidence type="ECO:0000256" key="1">
    <source>
        <dbReference type="SAM" id="SignalP"/>
    </source>
</evidence>
<name>A0A2P8G703_9BACT</name>
<feature type="signal peptide" evidence="1">
    <location>
        <begin position="1"/>
        <end position="23"/>
    </location>
</feature>
<proteinExistence type="predicted"/>
<evidence type="ECO:0000313" key="3">
    <source>
        <dbReference type="Proteomes" id="UP000240978"/>
    </source>
</evidence>
<keyword evidence="1" id="KW-0732">Signal</keyword>
<dbReference type="PROSITE" id="PS51257">
    <property type="entry name" value="PROKAR_LIPOPROTEIN"/>
    <property type="match status" value="1"/>
</dbReference>
<dbReference type="Proteomes" id="UP000240978">
    <property type="component" value="Unassembled WGS sequence"/>
</dbReference>
<evidence type="ECO:0000313" key="2">
    <source>
        <dbReference type="EMBL" id="PSL29754.1"/>
    </source>
</evidence>
<dbReference type="AlphaFoldDB" id="A0A2P8G703"/>
<keyword evidence="3" id="KW-1185">Reference proteome</keyword>
<comment type="caution">
    <text evidence="2">The sequence shown here is derived from an EMBL/GenBank/DDBJ whole genome shotgun (WGS) entry which is preliminary data.</text>
</comment>
<protein>
    <submittedName>
        <fullName evidence="2">Uncharacterized protein</fullName>
    </submittedName>
</protein>
<organism evidence="2 3">
    <name type="scientific">Chitinophaga ginsengisoli</name>
    <dbReference type="NCBI Taxonomy" id="363837"/>
    <lineage>
        <taxon>Bacteria</taxon>
        <taxon>Pseudomonadati</taxon>
        <taxon>Bacteroidota</taxon>
        <taxon>Chitinophagia</taxon>
        <taxon>Chitinophagales</taxon>
        <taxon>Chitinophagaceae</taxon>
        <taxon>Chitinophaga</taxon>
    </lineage>
</organism>
<feature type="chain" id="PRO_5015140804" evidence="1">
    <location>
        <begin position="24"/>
        <end position="292"/>
    </location>
</feature>
<gene>
    <name evidence="2" type="ORF">CLV42_10688</name>
</gene>